<comment type="caution">
    <text evidence="1">The sequence shown here is derived from an EMBL/GenBank/DDBJ whole genome shotgun (WGS) entry which is preliminary data.</text>
</comment>
<reference evidence="1 2" key="1">
    <citation type="submission" date="2020-02" db="EMBL/GenBank/DDBJ databases">
        <authorList>
            <person name="Chen W.-M."/>
        </authorList>
    </citation>
    <scope>NUCLEOTIDE SEQUENCE [LARGE SCALE GENOMIC DNA]</scope>
    <source>
        <strain evidence="1 2">TWA-26</strain>
    </source>
</reference>
<dbReference type="RefSeq" id="WP_166235490.1">
    <property type="nucleotide sequence ID" value="NZ_JAAJBV010000001.1"/>
</dbReference>
<sequence>MKIITFLATLIITITGCNCQKSAIHSNGLAEEGYSNNNQSEVVMQNNIPVIKYEAMARNISLNIKVENQILYVSRVRDFKDYEEKTKISDADWQEISTLAKAVDLSKVKDMKWPTEKRFYDGAPHANITFISEGVEYPANGFDHEFPPVEIEKLVNKIVKLTEK</sequence>
<evidence type="ECO:0000313" key="2">
    <source>
        <dbReference type="Proteomes" id="UP000761423"/>
    </source>
</evidence>
<name>A0ABX0I8Y9_9FLAO</name>
<dbReference type="EMBL" id="JAAJBV010000001">
    <property type="protein sequence ID" value="NHM03484.1"/>
    <property type="molecule type" value="Genomic_DNA"/>
</dbReference>
<gene>
    <name evidence="1" type="ORF">G4L40_02065</name>
</gene>
<evidence type="ECO:0008006" key="3">
    <source>
        <dbReference type="Google" id="ProtNLM"/>
    </source>
</evidence>
<dbReference type="Proteomes" id="UP000761423">
    <property type="component" value="Unassembled WGS sequence"/>
</dbReference>
<evidence type="ECO:0000313" key="1">
    <source>
        <dbReference type="EMBL" id="NHM03484.1"/>
    </source>
</evidence>
<accession>A0ABX0I8Y9</accession>
<proteinExistence type="predicted"/>
<protein>
    <recommendedName>
        <fullName evidence="3">Lipoprotein</fullName>
    </recommendedName>
</protein>
<keyword evidence="2" id="KW-1185">Reference proteome</keyword>
<organism evidence="1 2">
    <name type="scientific">Flavobacterium celericrescens</name>
    <dbReference type="NCBI Taxonomy" id="2709780"/>
    <lineage>
        <taxon>Bacteria</taxon>
        <taxon>Pseudomonadati</taxon>
        <taxon>Bacteroidota</taxon>
        <taxon>Flavobacteriia</taxon>
        <taxon>Flavobacteriales</taxon>
        <taxon>Flavobacteriaceae</taxon>
        <taxon>Flavobacterium</taxon>
    </lineage>
</organism>
<dbReference type="PROSITE" id="PS51257">
    <property type="entry name" value="PROKAR_LIPOPROTEIN"/>
    <property type="match status" value="1"/>
</dbReference>